<accession>A0A0K2URU4</accession>
<sequence>MTIILEFYTGLTQGSKDDHWTQKNIEGAKNHCVKLLTETYQRNNNW</sequence>
<dbReference type="EMBL" id="HACA01023617">
    <property type="protein sequence ID" value="CDW40978.1"/>
    <property type="molecule type" value="Transcribed_RNA"/>
</dbReference>
<evidence type="ECO:0000313" key="1">
    <source>
        <dbReference type="EMBL" id="CDW40978.1"/>
    </source>
</evidence>
<proteinExistence type="predicted"/>
<reference evidence="1" key="1">
    <citation type="submission" date="2014-05" db="EMBL/GenBank/DDBJ databases">
        <authorList>
            <person name="Chronopoulou M."/>
        </authorList>
    </citation>
    <scope>NUCLEOTIDE SEQUENCE</scope>
    <source>
        <tissue evidence="1">Whole organism</tissue>
    </source>
</reference>
<dbReference type="AlphaFoldDB" id="A0A0K2URU4"/>
<protein>
    <submittedName>
        <fullName evidence="1">Uncharacterized protein</fullName>
    </submittedName>
</protein>
<feature type="non-terminal residue" evidence="1">
    <location>
        <position position="46"/>
    </location>
</feature>
<organism evidence="1">
    <name type="scientific">Lepeophtheirus salmonis</name>
    <name type="common">Salmon louse</name>
    <name type="synonym">Caligus salmonis</name>
    <dbReference type="NCBI Taxonomy" id="72036"/>
    <lineage>
        <taxon>Eukaryota</taxon>
        <taxon>Metazoa</taxon>
        <taxon>Ecdysozoa</taxon>
        <taxon>Arthropoda</taxon>
        <taxon>Crustacea</taxon>
        <taxon>Multicrustacea</taxon>
        <taxon>Hexanauplia</taxon>
        <taxon>Copepoda</taxon>
        <taxon>Siphonostomatoida</taxon>
        <taxon>Caligidae</taxon>
        <taxon>Lepeophtheirus</taxon>
    </lineage>
</organism>
<name>A0A0K2URU4_LEPSM</name>